<evidence type="ECO:0000313" key="1">
    <source>
        <dbReference type="EMBL" id="RKT44621.1"/>
    </source>
</evidence>
<sequence>MDENEIGTIVVDCAVKVHMRLGPGLLESVYETVLTYELVKRGLLVERQVVVPIVYDNLRFEEGFRADLIVGGKVILELKSVEHVTNAHKKQLLTYLRLTGLTVGYLLNFGEALMKDGITRTINGKLGGE</sequence>
<dbReference type="InterPro" id="IPR026350">
    <property type="entry name" value="GxxExxY"/>
</dbReference>
<dbReference type="OrthoDB" id="9806869at2"/>
<accession>A0A495V5E6</accession>
<comment type="caution">
    <text evidence="1">The sequence shown here is derived from an EMBL/GenBank/DDBJ whole genome shotgun (WGS) entry which is preliminary data.</text>
</comment>
<proteinExistence type="predicted"/>
<keyword evidence="2" id="KW-1185">Reference proteome</keyword>
<dbReference type="NCBIfam" id="TIGR04256">
    <property type="entry name" value="GxxExxY"/>
    <property type="match status" value="1"/>
</dbReference>
<dbReference type="Proteomes" id="UP000274556">
    <property type="component" value="Unassembled WGS sequence"/>
</dbReference>
<dbReference type="Pfam" id="PF13366">
    <property type="entry name" value="PDDEXK_3"/>
    <property type="match status" value="1"/>
</dbReference>
<organism evidence="1 2">
    <name type="scientific">Thiocapsa rosea</name>
    <dbReference type="NCBI Taxonomy" id="69360"/>
    <lineage>
        <taxon>Bacteria</taxon>
        <taxon>Pseudomonadati</taxon>
        <taxon>Pseudomonadota</taxon>
        <taxon>Gammaproteobacteria</taxon>
        <taxon>Chromatiales</taxon>
        <taxon>Chromatiaceae</taxon>
        <taxon>Thiocapsa</taxon>
    </lineage>
</organism>
<dbReference type="EMBL" id="RBXL01000001">
    <property type="protein sequence ID" value="RKT44621.1"/>
    <property type="molecule type" value="Genomic_DNA"/>
</dbReference>
<protein>
    <submittedName>
        <fullName evidence="1">GxxExxY protein</fullName>
    </submittedName>
</protein>
<dbReference type="RefSeq" id="WP_120797040.1">
    <property type="nucleotide sequence ID" value="NZ_RBXL01000001.1"/>
</dbReference>
<reference evidence="1 2" key="1">
    <citation type="submission" date="2018-10" db="EMBL/GenBank/DDBJ databases">
        <title>Genomic Encyclopedia of Archaeal and Bacterial Type Strains, Phase II (KMG-II): from individual species to whole genera.</title>
        <authorList>
            <person name="Goeker M."/>
        </authorList>
    </citation>
    <scope>NUCLEOTIDE SEQUENCE [LARGE SCALE GENOMIC DNA]</scope>
    <source>
        <strain evidence="1 2">DSM 235</strain>
    </source>
</reference>
<dbReference type="AlphaFoldDB" id="A0A495V5E6"/>
<gene>
    <name evidence="1" type="ORF">BDD21_2013</name>
</gene>
<name>A0A495V5E6_9GAMM</name>
<evidence type="ECO:0000313" key="2">
    <source>
        <dbReference type="Proteomes" id="UP000274556"/>
    </source>
</evidence>